<dbReference type="PROSITE" id="PS51186">
    <property type="entry name" value="GNAT"/>
    <property type="match status" value="1"/>
</dbReference>
<dbReference type="PANTHER" id="PTHR42919">
    <property type="entry name" value="N-ALPHA-ACETYLTRANSFERASE"/>
    <property type="match status" value="1"/>
</dbReference>
<feature type="domain" description="N-acetyltransferase" evidence="3">
    <location>
        <begin position="1"/>
        <end position="144"/>
    </location>
</feature>
<dbReference type="Pfam" id="PF00583">
    <property type="entry name" value="Acetyltransf_1"/>
    <property type="match status" value="1"/>
</dbReference>
<evidence type="ECO:0000313" key="5">
    <source>
        <dbReference type="Proteomes" id="UP000284763"/>
    </source>
</evidence>
<organism evidence="4 5">
    <name type="scientific">Methanosalsum natronophilum</name>
    <dbReference type="NCBI Taxonomy" id="768733"/>
    <lineage>
        <taxon>Archaea</taxon>
        <taxon>Methanobacteriati</taxon>
        <taxon>Methanobacteriota</taxon>
        <taxon>Stenosarchaea group</taxon>
        <taxon>Methanomicrobia</taxon>
        <taxon>Methanosarcinales</taxon>
        <taxon>Methanosarcinaceae</taxon>
        <taxon>Methanosalsum</taxon>
    </lineage>
</organism>
<evidence type="ECO:0000256" key="1">
    <source>
        <dbReference type="ARBA" id="ARBA00022679"/>
    </source>
</evidence>
<protein>
    <submittedName>
        <fullName evidence="4">GNAT family N-acetyltransferase</fullName>
    </submittedName>
</protein>
<proteinExistence type="predicted"/>
<dbReference type="SUPFAM" id="SSF55729">
    <property type="entry name" value="Acyl-CoA N-acyltransferases (Nat)"/>
    <property type="match status" value="1"/>
</dbReference>
<name>A0A424YX08_9EURY</name>
<dbReference type="InterPro" id="IPR051556">
    <property type="entry name" value="N-term/lysine_N-AcTrnsfr"/>
</dbReference>
<keyword evidence="2" id="KW-0012">Acyltransferase</keyword>
<gene>
    <name evidence="4" type="ORF">D5R95_05620</name>
</gene>
<evidence type="ECO:0000256" key="2">
    <source>
        <dbReference type="ARBA" id="ARBA00023315"/>
    </source>
</evidence>
<dbReference type="InterPro" id="IPR000182">
    <property type="entry name" value="GNAT_dom"/>
</dbReference>
<reference evidence="4 5" key="1">
    <citation type="submission" date="2018-08" db="EMBL/GenBank/DDBJ databases">
        <title>The metabolism and importance of syntrophic acetate oxidation coupled to methane or sulfide production in haloalkaline environments.</title>
        <authorList>
            <person name="Timmers P.H.A."/>
            <person name="Vavourakis C.D."/>
            <person name="Sorokin D.Y."/>
            <person name="Sinninghe Damste J.S."/>
            <person name="Muyzer G."/>
            <person name="Stams A.J.M."/>
            <person name="Plugge C.M."/>
        </authorList>
    </citation>
    <scope>NUCLEOTIDE SEQUENCE [LARGE SCALE GENOMIC DNA]</scope>
    <source>
        <strain evidence="4">MSAO_Arc3</strain>
    </source>
</reference>
<dbReference type="PANTHER" id="PTHR42919:SF8">
    <property type="entry name" value="N-ALPHA-ACETYLTRANSFERASE 50"/>
    <property type="match status" value="1"/>
</dbReference>
<dbReference type="Gene3D" id="3.40.630.30">
    <property type="match status" value="1"/>
</dbReference>
<dbReference type="InterPro" id="IPR016181">
    <property type="entry name" value="Acyl_CoA_acyltransferase"/>
</dbReference>
<comment type="caution">
    <text evidence="4">The sequence shown here is derived from an EMBL/GenBank/DDBJ whole genome shotgun (WGS) entry which is preliminary data.</text>
</comment>
<dbReference type="EMBL" id="QZAB01000351">
    <property type="protein sequence ID" value="RQD84664.1"/>
    <property type="molecule type" value="Genomic_DNA"/>
</dbReference>
<sequence>MIIRTVEPNDIKDVISVSTEVFAKWDSDYYVSFYEVPEIFFLVAIVDETLVGYIISIPLSSHEHVIHSLVISRDFQNKGFGTMLLKSLFSKCKTFHVKYLSLNVNIKNKPAYKLYLKHGFVPCWIEKCYYSKYEDAIYMKKMIGSIYYF</sequence>
<keyword evidence="1 4" id="KW-0808">Transferase</keyword>
<evidence type="ECO:0000313" key="4">
    <source>
        <dbReference type="EMBL" id="RQD84664.1"/>
    </source>
</evidence>
<dbReference type="AlphaFoldDB" id="A0A424YX08"/>
<accession>A0A424YX08</accession>
<dbReference type="GO" id="GO:0016747">
    <property type="term" value="F:acyltransferase activity, transferring groups other than amino-acyl groups"/>
    <property type="evidence" value="ECO:0007669"/>
    <property type="project" value="InterPro"/>
</dbReference>
<dbReference type="CDD" id="cd04301">
    <property type="entry name" value="NAT_SF"/>
    <property type="match status" value="1"/>
</dbReference>
<dbReference type="Proteomes" id="UP000284763">
    <property type="component" value="Unassembled WGS sequence"/>
</dbReference>
<evidence type="ECO:0000259" key="3">
    <source>
        <dbReference type="PROSITE" id="PS51186"/>
    </source>
</evidence>